<sequence>MTRRLIGVDVGGTKISIAALEDGRLSEPQITPTDISSTEALLEQLSALISTAVGGGDGVAVGLGIPCVIEFATGRARYAANLPVVDVPLRDVLTQRTGTPVLVDNDATVAALAEASDDA</sequence>
<evidence type="ECO:0000256" key="1">
    <source>
        <dbReference type="ARBA" id="ARBA00006479"/>
    </source>
</evidence>
<dbReference type="InterPro" id="IPR000600">
    <property type="entry name" value="ROK"/>
</dbReference>
<dbReference type="Pfam" id="PF00480">
    <property type="entry name" value="ROK"/>
    <property type="match status" value="1"/>
</dbReference>
<name>A0A6J4S624_9ACTN</name>
<dbReference type="SUPFAM" id="SSF53067">
    <property type="entry name" value="Actin-like ATPase domain"/>
    <property type="match status" value="1"/>
</dbReference>
<evidence type="ECO:0000313" key="2">
    <source>
        <dbReference type="EMBL" id="CAA9485725.1"/>
    </source>
</evidence>
<dbReference type="PANTHER" id="PTHR18964:SF149">
    <property type="entry name" value="BIFUNCTIONAL UDP-N-ACETYLGLUCOSAMINE 2-EPIMERASE_N-ACETYLMANNOSAMINE KINASE"/>
    <property type="match status" value="1"/>
</dbReference>
<comment type="similarity">
    <text evidence="1">Belongs to the ROK (NagC/XylR) family.</text>
</comment>
<evidence type="ECO:0008006" key="3">
    <source>
        <dbReference type="Google" id="ProtNLM"/>
    </source>
</evidence>
<dbReference type="InterPro" id="IPR043129">
    <property type="entry name" value="ATPase_NBD"/>
</dbReference>
<dbReference type="AlphaFoldDB" id="A0A6J4S624"/>
<dbReference type="PANTHER" id="PTHR18964">
    <property type="entry name" value="ROK (REPRESSOR, ORF, KINASE) FAMILY"/>
    <property type="match status" value="1"/>
</dbReference>
<dbReference type="Gene3D" id="3.30.420.40">
    <property type="match status" value="1"/>
</dbReference>
<feature type="non-terminal residue" evidence="2">
    <location>
        <position position="119"/>
    </location>
</feature>
<proteinExistence type="inferred from homology"/>
<gene>
    <name evidence="2" type="ORF">AVDCRST_MAG13-1435</name>
</gene>
<dbReference type="CDD" id="cd23763">
    <property type="entry name" value="ASKHA_ATPase_ROK"/>
    <property type="match status" value="1"/>
</dbReference>
<reference evidence="2" key="1">
    <citation type="submission" date="2020-02" db="EMBL/GenBank/DDBJ databases">
        <authorList>
            <person name="Meier V. D."/>
        </authorList>
    </citation>
    <scope>NUCLEOTIDE SEQUENCE</scope>
    <source>
        <strain evidence="2">AVDCRST_MAG13</strain>
    </source>
</reference>
<protein>
    <recommendedName>
        <fullName evidence="3">ROK family protein</fullName>
    </recommendedName>
</protein>
<accession>A0A6J4S624</accession>
<organism evidence="2">
    <name type="scientific">uncultured Solirubrobacteraceae bacterium</name>
    <dbReference type="NCBI Taxonomy" id="1162706"/>
    <lineage>
        <taxon>Bacteria</taxon>
        <taxon>Bacillati</taxon>
        <taxon>Actinomycetota</taxon>
        <taxon>Thermoleophilia</taxon>
        <taxon>Solirubrobacterales</taxon>
        <taxon>Solirubrobacteraceae</taxon>
        <taxon>environmental samples</taxon>
    </lineage>
</organism>
<dbReference type="EMBL" id="CADCVO010000225">
    <property type="protein sequence ID" value="CAA9485725.1"/>
    <property type="molecule type" value="Genomic_DNA"/>
</dbReference>